<sequence length="232" mass="25322">MKHQYNLTANVRRALGKGASRRLRRENTHVPAIVYGGSAEPQPIAVEKSAFYKAMEDEAFFSSILDIDVEGSKEQVVVRDLQRHPYKPVVVHVDFMRVDATHELTMTIPLHFANTEECKGVKVEGGVLHVLHNDVEITCLPSDLPEYLEVDVLNLDIGDTLHLSDIPLPKGVTLTALSHGDGFDAGIVSVTHPDRGTDEAEGEGEPPTDVDHTDAEQGSAGEPINDSEDKGD</sequence>
<proteinExistence type="inferred from homology"/>
<protein>
    <recommendedName>
        <fullName evidence="1">Large ribosomal subunit protein bL25</fullName>
    </recommendedName>
    <alternativeName>
        <fullName evidence="1">General stress protein CTC</fullName>
    </alternativeName>
</protein>
<dbReference type="PANTHER" id="PTHR33284">
    <property type="entry name" value="RIBOSOMAL PROTEIN L25/GLN-TRNA SYNTHETASE, ANTI-CODON-BINDING DOMAIN-CONTAINING PROTEIN"/>
    <property type="match status" value="1"/>
</dbReference>
<dbReference type="Pfam" id="PF14693">
    <property type="entry name" value="Ribosomal_TL5_C"/>
    <property type="match status" value="1"/>
</dbReference>
<feature type="compositionally biased region" description="Acidic residues" evidence="2">
    <location>
        <begin position="199"/>
        <end position="208"/>
    </location>
</feature>
<dbReference type="GO" id="GO:0003735">
    <property type="term" value="F:structural constituent of ribosome"/>
    <property type="evidence" value="ECO:0007669"/>
    <property type="project" value="InterPro"/>
</dbReference>
<dbReference type="InterPro" id="IPR037121">
    <property type="entry name" value="Ribosomal_bL25_C"/>
</dbReference>
<keyword evidence="1" id="KW-0699">rRNA-binding</keyword>
<dbReference type="EMBL" id="CP043420">
    <property type="protein sequence ID" value="QEL11492.1"/>
    <property type="molecule type" value="Genomic_DNA"/>
</dbReference>
<accession>A0A1S1NXU6</accession>
<dbReference type="NCBIfam" id="NF004612">
    <property type="entry name" value="PRK05943.1"/>
    <property type="match status" value="1"/>
</dbReference>
<dbReference type="HAMAP" id="MF_01334">
    <property type="entry name" value="Ribosomal_bL25_CTC"/>
    <property type="match status" value="1"/>
</dbReference>
<evidence type="ECO:0000256" key="1">
    <source>
        <dbReference type="HAMAP-Rule" id="MF_01334"/>
    </source>
</evidence>
<dbReference type="CDD" id="cd00495">
    <property type="entry name" value="Ribosomal_L25_TL5_CTC"/>
    <property type="match status" value="1"/>
</dbReference>
<dbReference type="PANTHER" id="PTHR33284:SF1">
    <property type="entry name" value="RIBOSOMAL PROTEIN L25_GLN-TRNA SYNTHETASE, ANTI-CODON-BINDING DOMAIN-CONTAINING PROTEIN"/>
    <property type="match status" value="1"/>
</dbReference>
<comment type="function">
    <text evidence="1">This is one of the proteins that binds to the 5S RNA in the ribosome where it forms part of the central protuberance.</text>
</comment>
<keyword evidence="1" id="KW-0694">RNA-binding</keyword>
<dbReference type="SUPFAM" id="SSF50715">
    <property type="entry name" value="Ribosomal protein L25-like"/>
    <property type="match status" value="1"/>
</dbReference>
<dbReference type="OrthoDB" id="9806411at2"/>
<organism evidence="3 4">
    <name type="scientific">Kushneria phosphatilytica</name>
    <dbReference type="NCBI Taxonomy" id="657387"/>
    <lineage>
        <taxon>Bacteria</taxon>
        <taxon>Pseudomonadati</taxon>
        <taxon>Pseudomonadota</taxon>
        <taxon>Gammaproteobacteria</taxon>
        <taxon>Oceanospirillales</taxon>
        <taxon>Halomonadaceae</taxon>
        <taxon>Kushneria</taxon>
    </lineage>
</organism>
<dbReference type="KEGG" id="kuy:FY550_10315"/>
<dbReference type="GO" id="GO:0008097">
    <property type="term" value="F:5S rRNA binding"/>
    <property type="evidence" value="ECO:0007669"/>
    <property type="project" value="InterPro"/>
</dbReference>
<evidence type="ECO:0000256" key="2">
    <source>
        <dbReference type="SAM" id="MobiDB-lite"/>
    </source>
</evidence>
<name>A0A1S1NXU6_9GAMM</name>
<dbReference type="Gene3D" id="2.40.240.10">
    <property type="entry name" value="Ribosomal Protein L25, Chain P"/>
    <property type="match status" value="1"/>
</dbReference>
<comment type="subunit">
    <text evidence="1">Part of the 50S ribosomal subunit; part of the 5S rRNA/L5/L18/L25 subcomplex. Contacts the 5S rRNA. Binds to the 5S rRNA independently of L5 and L18.</text>
</comment>
<comment type="similarity">
    <text evidence="1">Belongs to the bacterial ribosomal protein bL25 family. CTC subfamily.</text>
</comment>
<dbReference type="GO" id="GO:0006412">
    <property type="term" value="P:translation"/>
    <property type="evidence" value="ECO:0007669"/>
    <property type="project" value="UniProtKB-UniRule"/>
</dbReference>
<keyword evidence="1 3" id="KW-0689">Ribosomal protein</keyword>
<evidence type="ECO:0000313" key="4">
    <source>
        <dbReference type="Proteomes" id="UP000322553"/>
    </source>
</evidence>
<dbReference type="AlphaFoldDB" id="A0A1S1NXU6"/>
<dbReference type="NCBIfam" id="NF004128">
    <property type="entry name" value="PRK05618.1-2"/>
    <property type="match status" value="1"/>
</dbReference>
<keyword evidence="1" id="KW-0687">Ribonucleoprotein</keyword>
<dbReference type="Proteomes" id="UP000322553">
    <property type="component" value="Chromosome"/>
</dbReference>
<dbReference type="InterPro" id="IPR029751">
    <property type="entry name" value="Ribosomal_L25_dom"/>
</dbReference>
<dbReference type="InterPro" id="IPR001021">
    <property type="entry name" value="Ribosomal_bL25_long"/>
</dbReference>
<dbReference type="RefSeq" id="WP_070977825.1">
    <property type="nucleotide sequence ID" value="NZ_CP043420.1"/>
</dbReference>
<keyword evidence="4" id="KW-1185">Reference proteome</keyword>
<gene>
    <name evidence="1" type="primary">rplY</name>
    <name evidence="1" type="synonym">ctc</name>
    <name evidence="3" type="ORF">FY550_10315</name>
</gene>
<dbReference type="InterPro" id="IPR020930">
    <property type="entry name" value="Ribosomal_uL5_bac-type"/>
</dbReference>
<evidence type="ECO:0000313" key="3">
    <source>
        <dbReference type="EMBL" id="QEL11492.1"/>
    </source>
</evidence>
<dbReference type="InterPro" id="IPR020057">
    <property type="entry name" value="Ribosomal_bL25_b-dom"/>
</dbReference>
<dbReference type="NCBIfam" id="NF004130">
    <property type="entry name" value="PRK05618.1-5"/>
    <property type="match status" value="1"/>
</dbReference>
<dbReference type="InterPro" id="IPR020056">
    <property type="entry name" value="Rbsml_bL25/Gln-tRNA_synth_N"/>
</dbReference>
<dbReference type="InterPro" id="IPR011035">
    <property type="entry name" value="Ribosomal_bL25/Gln-tRNA_synth"/>
</dbReference>
<reference evidence="3 4" key="1">
    <citation type="submission" date="2019-08" db="EMBL/GenBank/DDBJ databases">
        <title>Complete genome sequence of Kushneria sp. YCWA18, a halophilic phosphate-solubilizing bacterium isolated from Daqiao saltern in China.</title>
        <authorList>
            <person name="Du G.-X."/>
            <person name="Qu L.-Y."/>
        </authorList>
    </citation>
    <scope>NUCLEOTIDE SEQUENCE [LARGE SCALE GENOMIC DNA]</scope>
    <source>
        <strain evidence="3 4">YCWA18</strain>
    </source>
</reference>
<dbReference type="GO" id="GO:0022625">
    <property type="term" value="C:cytosolic large ribosomal subunit"/>
    <property type="evidence" value="ECO:0007669"/>
    <property type="project" value="TreeGrafter"/>
</dbReference>
<dbReference type="Gene3D" id="2.170.120.20">
    <property type="entry name" value="Ribosomal protein L25, beta domain"/>
    <property type="match status" value="1"/>
</dbReference>
<dbReference type="Pfam" id="PF01386">
    <property type="entry name" value="Ribosomal_L25p"/>
    <property type="match status" value="1"/>
</dbReference>
<dbReference type="NCBIfam" id="TIGR00731">
    <property type="entry name" value="bL25_bact_ctc"/>
    <property type="match status" value="1"/>
</dbReference>
<dbReference type="STRING" id="657387.BH688_06585"/>
<feature type="region of interest" description="Disordered" evidence="2">
    <location>
        <begin position="187"/>
        <end position="232"/>
    </location>
</feature>